<protein>
    <recommendedName>
        <fullName evidence="5">DUF2207 domain-containing protein</fullName>
    </recommendedName>
</protein>
<dbReference type="EMBL" id="JBHSPC010000019">
    <property type="protein sequence ID" value="MFC5670115.1"/>
    <property type="molecule type" value="Genomic_DNA"/>
</dbReference>
<organism evidence="3 4">
    <name type="scientific">Streptomyces incanus</name>
    <dbReference type="NCBI Taxonomy" id="887453"/>
    <lineage>
        <taxon>Bacteria</taxon>
        <taxon>Bacillati</taxon>
        <taxon>Actinomycetota</taxon>
        <taxon>Actinomycetes</taxon>
        <taxon>Kitasatosporales</taxon>
        <taxon>Streptomycetaceae</taxon>
        <taxon>Streptomyces</taxon>
    </lineage>
</organism>
<keyword evidence="2" id="KW-0472">Membrane</keyword>
<dbReference type="RefSeq" id="WP_381207790.1">
    <property type="nucleotide sequence ID" value="NZ_JBHSPC010000019.1"/>
</dbReference>
<feature type="transmembrane region" description="Helical" evidence="2">
    <location>
        <begin position="161"/>
        <end position="180"/>
    </location>
</feature>
<keyword evidence="2" id="KW-1133">Transmembrane helix</keyword>
<reference evidence="4" key="1">
    <citation type="journal article" date="2019" name="Int. J. Syst. Evol. Microbiol.">
        <title>The Global Catalogue of Microorganisms (GCM) 10K type strain sequencing project: providing services to taxonomists for standard genome sequencing and annotation.</title>
        <authorList>
            <consortium name="The Broad Institute Genomics Platform"/>
            <consortium name="The Broad Institute Genome Sequencing Center for Infectious Disease"/>
            <person name="Wu L."/>
            <person name="Ma J."/>
        </authorList>
    </citation>
    <scope>NUCLEOTIDE SEQUENCE [LARGE SCALE GENOMIC DNA]</scope>
    <source>
        <strain evidence="4">JCM 13852</strain>
    </source>
</reference>
<proteinExistence type="predicted"/>
<gene>
    <name evidence="3" type="ORF">ACFP2V_08340</name>
</gene>
<evidence type="ECO:0000256" key="2">
    <source>
        <dbReference type="SAM" id="Phobius"/>
    </source>
</evidence>
<accession>A0ABW0XJM5</accession>
<feature type="transmembrane region" description="Helical" evidence="2">
    <location>
        <begin position="201"/>
        <end position="222"/>
    </location>
</feature>
<evidence type="ECO:0008006" key="5">
    <source>
        <dbReference type="Google" id="ProtNLM"/>
    </source>
</evidence>
<sequence length="413" mass="44728">MRGRVHDVVWGTVRVVLAVVLLGAAWQLARGAERDRSADLDFPRLEIHDAQGRDTGSLKVCGDRYQEPFCLRAERVAVDEVLLKLNKKGGARYQFEFGRSGGRTLALKLDIDYADQDLVEAAGRNGKATLYWWRDSVRLLEVSAGSEQRMLRTAHYPGREFVLPAAFGAVLAGLGAAFLWSGLWRIVRGGVSRLNWPWQTTVPGVAFTLAGLGGALGAMFAVHSPWTMAWTAGVVGVVSAVGMACWAYRLVRRRLPALERMEPVAPVAERRFLGTVWGPGPWQMLSMGWLRTGPQGLAAVPGPATGTGSFGVRPFPGALRLVRVRPPHRDDPLRLRFGRYRRTDGAEEAQIALIAECEALGGPVPGARVLIGAGSEDLPYVLGALSAATPSPLSVPSAPGQGSQDGQTRRRRQ</sequence>
<evidence type="ECO:0000256" key="1">
    <source>
        <dbReference type="SAM" id="MobiDB-lite"/>
    </source>
</evidence>
<keyword evidence="2" id="KW-0812">Transmembrane</keyword>
<feature type="transmembrane region" description="Helical" evidence="2">
    <location>
        <begin position="228"/>
        <end position="251"/>
    </location>
</feature>
<comment type="caution">
    <text evidence="3">The sequence shown here is derived from an EMBL/GenBank/DDBJ whole genome shotgun (WGS) entry which is preliminary data.</text>
</comment>
<dbReference type="Proteomes" id="UP001596183">
    <property type="component" value="Unassembled WGS sequence"/>
</dbReference>
<evidence type="ECO:0000313" key="3">
    <source>
        <dbReference type="EMBL" id="MFC5670115.1"/>
    </source>
</evidence>
<feature type="compositionally biased region" description="Polar residues" evidence="1">
    <location>
        <begin position="389"/>
        <end position="406"/>
    </location>
</feature>
<name>A0ABW0XJM5_9ACTN</name>
<evidence type="ECO:0000313" key="4">
    <source>
        <dbReference type="Proteomes" id="UP001596183"/>
    </source>
</evidence>
<keyword evidence="4" id="KW-1185">Reference proteome</keyword>
<feature type="region of interest" description="Disordered" evidence="1">
    <location>
        <begin position="389"/>
        <end position="413"/>
    </location>
</feature>